<feature type="domain" description="HTH tetR-type" evidence="6">
    <location>
        <begin position="12"/>
        <end position="72"/>
    </location>
</feature>
<evidence type="ECO:0000256" key="4">
    <source>
        <dbReference type="ARBA" id="ARBA00023163"/>
    </source>
</evidence>
<evidence type="ECO:0000256" key="2">
    <source>
        <dbReference type="ARBA" id="ARBA00023015"/>
    </source>
</evidence>
<dbReference type="SUPFAM" id="SSF48498">
    <property type="entry name" value="Tetracyclin repressor-like, C-terminal domain"/>
    <property type="match status" value="1"/>
</dbReference>
<keyword evidence="3 5" id="KW-0238">DNA-binding</keyword>
<dbReference type="PRINTS" id="PR00455">
    <property type="entry name" value="HTHTETR"/>
</dbReference>
<dbReference type="EMBL" id="JAVFCB010000003">
    <property type="protein sequence ID" value="MDQ4213658.1"/>
    <property type="molecule type" value="Genomic_DNA"/>
</dbReference>
<dbReference type="RefSeq" id="WP_308488596.1">
    <property type="nucleotide sequence ID" value="NZ_JAVFCB010000003.1"/>
</dbReference>
<dbReference type="SUPFAM" id="SSF46689">
    <property type="entry name" value="Homeodomain-like"/>
    <property type="match status" value="1"/>
</dbReference>
<proteinExistence type="predicted"/>
<evidence type="ECO:0000256" key="5">
    <source>
        <dbReference type="PROSITE-ProRule" id="PRU00335"/>
    </source>
</evidence>
<dbReference type="InterPro" id="IPR050109">
    <property type="entry name" value="HTH-type_TetR-like_transc_reg"/>
</dbReference>
<keyword evidence="1" id="KW-0678">Repressor</keyword>
<dbReference type="InterPro" id="IPR001647">
    <property type="entry name" value="HTH_TetR"/>
</dbReference>
<evidence type="ECO:0000259" key="6">
    <source>
        <dbReference type="PROSITE" id="PS50977"/>
    </source>
</evidence>
<gene>
    <name evidence="7" type="ORF">RBR11_06980</name>
</gene>
<keyword evidence="8" id="KW-1185">Reference proteome</keyword>
<evidence type="ECO:0000313" key="7">
    <source>
        <dbReference type="EMBL" id="MDQ4213658.1"/>
    </source>
</evidence>
<sequence>MNTRTERADQSSVRRTQILAIAARLIASQGYSATTVRDIADEAGILSGSLYHHFSSKEAILEEILRSFMDGLLARFEEIASAGTSPRETFDALVQHSFLTIEREPDAVGLYQNESAFLATQPGFEFLQEKSSRIEALWMTVLREGQAAGAFRGSMDVGVVYRFLRDSLWSTVRWFRPGGRHTAESVSGHYLDLFHNGLLAD</sequence>
<dbReference type="Gene3D" id="1.10.357.10">
    <property type="entry name" value="Tetracycline Repressor, domain 2"/>
    <property type="match status" value="1"/>
</dbReference>
<dbReference type="InterPro" id="IPR009057">
    <property type="entry name" value="Homeodomain-like_sf"/>
</dbReference>
<dbReference type="Gene3D" id="1.10.10.60">
    <property type="entry name" value="Homeodomain-like"/>
    <property type="match status" value="1"/>
</dbReference>
<keyword evidence="2" id="KW-0805">Transcription regulation</keyword>
<reference evidence="7 8" key="1">
    <citation type="submission" date="2023-08" db="EMBL/GenBank/DDBJ databases">
        <title>Microbacterium sp. nov., isolated from a waste landfill.</title>
        <authorList>
            <person name="Wen W."/>
        </authorList>
    </citation>
    <scope>NUCLEOTIDE SEQUENCE [LARGE SCALE GENOMIC DNA]</scope>
    <source>
        <strain evidence="7 8">ASV81</strain>
    </source>
</reference>
<name>A0ABU0XEX7_9MICO</name>
<keyword evidence="4" id="KW-0804">Transcription</keyword>
<evidence type="ECO:0000313" key="8">
    <source>
        <dbReference type="Proteomes" id="UP001230289"/>
    </source>
</evidence>
<dbReference type="Pfam" id="PF17932">
    <property type="entry name" value="TetR_C_24"/>
    <property type="match status" value="1"/>
</dbReference>
<comment type="caution">
    <text evidence="7">The sequence shown here is derived from an EMBL/GenBank/DDBJ whole genome shotgun (WGS) entry which is preliminary data.</text>
</comment>
<dbReference type="PANTHER" id="PTHR30055:SF175">
    <property type="entry name" value="HTH-TYPE TRANSCRIPTIONAL REPRESSOR KSTR2"/>
    <property type="match status" value="1"/>
</dbReference>
<dbReference type="Proteomes" id="UP001230289">
    <property type="component" value="Unassembled WGS sequence"/>
</dbReference>
<dbReference type="InterPro" id="IPR041490">
    <property type="entry name" value="KstR2_TetR_C"/>
</dbReference>
<evidence type="ECO:0000256" key="3">
    <source>
        <dbReference type="ARBA" id="ARBA00023125"/>
    </source>
</evidence>
<organism evidence="7 8">
    <name type="scientific">Microbacterium capsulatum</name>
    <dbReference type="NCBI Taxonomy" id="3041921"/>
    <lineage>
        <taxon>Bacteria</taxon>
        <taxon>Bacillati</taxon>
        <taxon>Actinomycetota</taxon>
        <taxon>Actinomycetes</taxon>
        <taxon>Micrococcales</taxon>
        <taxon>Microbacteriaceae</taxon>
        <taxon>Microbacterium</taxon>
    </lineage>
</organism>
<accession>A0ABU0XEX7</accession>
<dbReference type="PANTHER" id="PTHR30055">
    <property type="entry name" value="HTH-TYPE TRANSCRIPTIONAL REGULATOR RUTR"/>
    <property type="match status" value="1"/>
</dbReference>
<dbReference type="Pfam" id="PF00440">
    <property type="entry name" value="TetR_N"/>
    <property type="match status" value="1"/>
</dbReference>
<dbReference type="InterPro" id="IPR036271">
    <property type="entry name" value="Tet_transcr_reg_TetR-rel_C_sf"/>
</dbReference>
<dbReference type="PROSITE" id="PS50977">
    <property type="entry name" value="HTH_TETR_2"/>
    <property type="match status" value="1"/>
</dbReference>
<evidence type="ECO:0000256" key="1">
    <source>
        <dbReference type="ARBA" id="ARBA00022491"/>
    </source>
</evidence>
<protein>
    <submittedName>
        <fullName evidence="7">TetR/AcrR family transcriptional regulator</fullName>
    </submittedName>
</protein>
<feature type="DNA-binding region" description="H-T-H motif" evidence="5">
    <location>
        <begin position="35"/>
        <end position="54"/>
    </location>
</feature>